<dbReference type="Proteomes" id="UP000434475">
    <property type="component" value="Unassembled WGS sequence"/>
</dbReference>
<sequence>MANMSYCRFHNTRLDLEDCIEALRNEERLSSDEAKAGRHLFDDFLSFCVDQGIIDSFDSEEVEILFGRLEQEDDDDD</sequence>
<comment type="caution">
    <text evidence="1">The sequence shown here is derived from an EMBL/GenBank/DDBJ whole genome shotgun (WGS) entry which is preliminary data.</text>
</comment>
<proteinExistence type="predicted"/>
<accession>A0A6I2R729</accession>
<evidence type="ECO:0000313" key="1">
    <source>
        <dbReference type="EMBL" id="MSB19082.1"/>
    </source>
</evidence>
<name>A0A6I2R729_FLAPL</name>
<dbReference type="AlphaFoldDB" id="A0A6I2R729"/>
<dbReference type="EMBL" id="WKPR01000004">
    <property type="protein sequence ID" value="MSB19082.1"/>
    <property type="molecule type" value="Genomic_DNA"/>
</dbReference>
<organism evidence="1 2">
    <name type="scientific">Flavonifractor plautii</name>
    <name type="common">Fusobacterium plautii</name>
    <dbReference type="NCBI Taxonomy" id="292800"/>
    <lineage>
        <taxon>Bacteria</taxon>
        <taxon>Bacillati</taxon>
        <taxon>Bacillota</taxon>
        <taxon>Clostridia</taxon>
        <taxon>Eubacteriales</taxon>
        <taxon>Oscillospiraceae</taxon>
        <taxon>Flavonifractor</taxon>
    </lineage>
</organism>
<reference evidence="1 2" key="1">
    <citation type="journal article" date="2019" name="Nat. Med.">
        <title>A library of human gut bacterial isolates paired with longitudinal multiomics data enables mechanistic microbiome research.</title>
        <authorList>
            <person name="Poyet M."/>
            <person name="Groussin M."/>
            <person name="Gibbons S.M."/>
            <person name="Avila-Pacheco J."/>
            <person name="Jiang X."/>
            <person name="Kearney S.M."/>
            <person name="Perrotta A.R."/>
            <person name="Berdy B."/>
            <person name="Zhao S."/>
            <person name="Lieberman T.D."/>
            <person name="Swanson P.K."/>
            <person name="Smith M."/>
            <person name="Roesemann S."/>
            <person name="Alexander J.E."/>
            <person name="Rich S.A."/>
            <person name="Livny J."/>
            <person name="Vlamakis H."/>
            <person name="Clish C."/>
            <person name="Bullock K."/>
            <person name="Deik A."/>
            <person name="Scott J."/>
            <person name="Pierce K.A."/>
            <person name="Xavier R.J."/>
            <person name="Alm E.J."/>
        </authorList>
    </citation>
    <scope>NUCLEOTIDE SEQUENCE [LARGE SCALE GENOMIC DNA]</scope>
    <source>
        <strain evidence="1 2">BIOML-A2</strain>
    </source>
</reference>
<dbReference type="RefSeq" id="WP_172697443.1">
    <property type="nucleotide sequence ID" value="NZ_WKPR01000004.1"/>
</dbReference>
<gene>
    <name evidence="1" type="ORF">GKE97_06065</name>
</gene>
<protein>
    <submittedName>
        <fullName evidence="1">Uncharacterized protein</fullName>
    </submittedName>
</protein>
<evidence type="ECO:0000313" key="2">
    <source>
        <dbReference type="Proteomes" id="UP000434475"/>
    </source>
</evidence>